<evidence type="ECO:0000259" key="2">
    <source>
        <dbReference type="Pfam" id="PF04389"/>
    </source>
</evidence>
<dbReference type="Pfam" id="PF04389">
    <property type="entry name" value="Peptidase_M28"/>
    <property type="match status" value="1"/>
</dbReference>
<feature type="domain" description="Peptidase M28" evidence="2">
    <location>
        <begin position="108"/>
        <end position="297"/>
    </location>
</feature>
<accession>A0ABY9RKQ5</accession>
<dbReference type="Proteomes" id="UP001181355">
    <property type="component" value="Chromosome"/>
</dbReference>
<gene>
    <name evidence="3" type="ORF">RF679_00855</name>
</gene>
<keyword evidence="1" id="KW-1133">Transmembrane helix</keyword>
<dbReference type="EMBL" id="CP133720">
    <property type="protein sequence ID" value="WMW80845.1"/>
    <property type="molecule type" value="Genomic_DNA"/>
</dbReference>
<dbReference type="PANTHER" id="PTHR12147">
    <property type="entry name" value="METALLOPEPTIDASE M28 FAMILY MEMBER"/>
    <property type="match status" value="1"/>
</dbReference>
<reference evidence="3" key="1">
    <citation type="submission" date="2023-09" db="EMBL/GenBank/DDBJ databases">
        <title>Undibacterium sp. 20NA77.5 isolated from freshwater.</title>
        <authorList>
            <person name="Le V."/>
            <person name="Ko S.-R."/>
            <person name="Ahn C.-Y."/>
            <person name="Oh H.-M."/>
        </authorList>
    </citation>
    <scope>NUCLEOTIDE SEQUENCE</scope>
    <source>
        <strain evidence="3">20NA77.5</strain>
    </source>
</reference>
<dbReference type="InterPro" id="IPR045175">
    <property type="entry name" value="M28_fam"/>
</dbReference>
<feature type="transmembrane region" description="Helical" evidence="1">
    <location>
        <begin position="371"/>
        <end position="393"/>
    </location>
</feature>
<feature type="transmembrane region" description="Helical" evidence="1">
    <location>
        <begin position="446"/>
        <end position="470"/>
    </location>
</feature>
<evidence type="ECO:0000256" key="1">
    <source>
        <dbReference type="SAM" id="Phobius"/>
    </source>
</evidence>
<sequence>MSYFFLNNKEDVSLRRHIIAFLALICLVVWLTIQSIAPRQSLITADHLRNAQADLARISAARHPVGSIAHQQVRAFLVERLEKMGLNVEQQNSFAINPRNNSAAQVHNLMVKLSANSGQGQAKTILVAAHYDSVANSYGAGDDGVSIANMLQVIADLQQQKRQNDLLFLMTDAEENGLLGAIAFAEQHPWSKEVALVLNFDNRGNSGPIMMFETSNQNGKLIQHLAQATPKVVSNSIMYEVYKALPNDTDFTIFRKKGIAGLNFAMIDNFSSYHTHHDTAQELDPASLAEQQQLMRDLLQHFAQQDLQQLKTENHVYFSLPGLGLVHYSNTLAMVFSALIILGLVLILIAQVRWQRRHDLPSQTLRLRYTIFASILFLLQLAILGFLGQRAWIFICRLYPEYATLRDADNGHFYLLAFILFFATVFTYVQRWLCRWWRPIELQIGAYLIWAILLAVTTVLAPGLSFLFAWPLSFVLLAKVWHLRATEKTIERAAELSSVRLFWVNGMALLPAIVLFAPLILLFNIALGMRMSGVPIGLSLLVLGLAIPTLLPIANQLRRWIPLLFVKISIVAAAMATANYHKAFPEPTQLMYVGGAQTGENYWVSPNENLNSELMALFGQTLEYKHLEHVVGPHSRYAKFPLWHAKTSERTLEKPVIQVQQVRVVDRHLLVQVKVDSPLFANHSFFALEGSKVFKARINGQDFVSQDPDHWSILIHGRNQVGNAMGNLLELEIEAGRAAKLRVIDSTYQSFPDLKTNSDFMAMSIATLDIH</sequence>
<dbReference type="InterPro" id="IPR007484">
    <property type="entry name" value="Peptidase_M28"/>
</dbReference>
<proteinExistence type="predicted"/>
<keyword evidence="1" id="KW-0472">Membrane</keyword>
<dbReference type="PANTHER" id="PTHR12147:SF26">
    <property type="entry name" value="PEPTIDASE M28 DOMAIN-CONTAINING PROTEIN"/>
    <property type="match status" value="1"/>
</dbReference>
<dbReference type="Gene3D" id="3.40.630.10">
    <property type="entry name" value="Zn peptidases"/>
    <property type="match status" value="1"/>
</dbReference>
<dbReference type="RefSeq" id="WP_309482336.1">
    <property type="nucleotide sequence ID" value="NZ_CP133720.1"/>
</dbReference>
<organism evidence="3 4">
    <name type="scientific">Undibacterium cyanobacteriorum</name>
    <dbReference type="NCBI Taxonomy" id="3073561"/>
    <lineage>
        <taxon>Bacteria</taxon>
        <taxon>Pseudomonadati</taxon>
        <taxon>Pseudomonadota</taxon>
        <taxon>Betaproteobacteria</taxon>
        <taxon>Burkholderiales</taxon>
        <taxon>Oxalobacteraceae</taxon>
        <taxon>Undibacterium</taxon>
    </lineage>
</organism>
<keyword evidence="4" id="KW-1185">Reference proteome</keyword>
<feature type="transmembrane region" description="Helical" evidence="1">
    <location>
        <begin position="18"/>
        <end position="37"/>
    </location>
</feature>
<protein>
    <submittedName>
        <fullName evidence="3">M28 family peptidase</fullName>
    </submittedName>
</protein>
<evidence type="ECO:0000313" key="4">
    <source>
        <dbReference type="Proteomes" id="UP001181355"/>
    </source>
</evidence>
<feature type="transmembrane region" description="Helical" evidence="1">
    <location>
        <begin position="534"/>
        <end position="554"/>
    </location>
</feature>
<keyword evidence="1" id="KW-0812">Transmembrane</keyword>
<name>A0ABY9RKQ5_9BURK</name>
<feature type="transmembrane region" description="Helical" evidence="1">
    <location>
        <begin position="413"/>
        <end position="434"/>
    </location>
</feature>
<feature type="transmembrane region" description="Helical" evidence="1">
    <location>
        <begin position="502"/>
        <end position="527"/>
    </location>
</feature>
<feature type="transmembrane region" description="Helical" evidence="1">
    <location>
        <begin position="331"/>
        <end position="350"/>
    </location>
</feature>
<dbReference type="SUPFAM" id="SSF53187">
    <property type="entry name" value="Zn-dependent exopeptidases"/>
    <property type="match status" value="1"/>
</dbReference>
<evidence type="ECO:0000313" key="3">
    <source>
        <dbReference type="EMBL" id="WMW80845.1"/>
    </source>
</evidence>